<protein>
    <recommendedName>
        <fullName evidence="2">monoamine oxidase</fullName>
        <ecNumber evidence="2">1.4.3.4</ecNumber>
    </recommendedName>
</protein>
<name>A0A395SS08_9HYPO</name>
<dbReference type="PANTHER" id="PTHR43563">
    <property type="entry name" value="AMINE OXIDASE"/>
    <property type="match status" value="1"/>
</dbReference>
<dbReference type="Pfam" id="PF01593">
    <property type="entry name" value="Amino_oxidase"/>
    <property type="match status" value="1"/>
</dbReference>
<reference evidence="5 6" key="1">
    <citation type="journal article" date="2018" name="PLoS Pathog.">
        <title>Evolution of structural diversity of trichothecenes, a family of toxins produced by plant pathogenic and entomopathogenic fungi.</title>
        <authorList>
            <person name="Proctor R.H."/>
            <person name="McCormick S.P."/>
            <person name="Kim H.S."/>
            <person name="Cardoza R.E."/>
            <person name="Stanley A.M."/>
            <person name="Lindo L."/>
            <person name="Kelly A."/>
            <person name="Brown D.W."/>
            <person name="Lee T."/>
            <person name="Vaughan M.M."/>
            <person name="Alexander N.J."/>
            <person name="Busman M."/>
            <person name="Gutierrez S."/>
        </authorList>
    </citation>
    <scope>NUCLEOTIDE SEQUENCE [LARGE SCALE GENOMIC DNA]</scope>
    <source>
        <strain evidence="5 6">NRRL 20695</strain>
    </source>
</reference>
<dbReference type="InterPro" id="IPR002937">
    <property type="entry name" value="Amino_oxidase"/>
</dbReference>
<evidence type="ECO:0000313" key="6">
    <source>
        <dbReference type="Proteomes" id="UP000266234"/>
    </source>
</evidence>
<accession>A0A395SS08</accession>
<dbReference type="SUPFAM" id="SSF51905">
    <property type="entry name" value="FAD/NAD(P)-binding domain"/>
    <property type="match status" value="1"/>
</dbReference>
<dbReference type="InterPro" id="IPR036188">
    <property type="entry name" value="FAD/NAD-bd_sf"/>
</dbReference>
<sequence length="252" mass="28357">MRIQKPQTLCEAHAQRLDRGSVFLSQRVIHIDQRPDSKCVLSTTAGETFVCLRVIMALQMPAEHLDFTPLPGSFNQGLQDYEPLSFCYQTTLVYDQPWWRTKGLSGYSQSTEGPIWETYDTSSYDDGVYTLTCIVAGESGHELWNKNLIERRDTILTHLKDVFSMYTAIPDPVLRIEPKGTVLTRSISNITGPEGLVIADGWKVKGRVHFAAPGLKFMRKSHLEAALCLGSRVAEEIRTSVMSMEETILSKL</sequence>
<evidence type="ECO:0000313" key="5">
    <source>
        <dbReference type="EMBL" id="RGP74889.1"/>
    </source>
</evidence>
<proteinExistence type="inferred from homology"/>
<dbReference type="PANTHER" id="PTHR43563:SF14">
    <property type="entry name" value="AMINE OXIDASE"/>
    <property type="match status" value="1"/>
</dbReference>
<dbReference type="SUPFAM" id="SSF54373">
    <property type="entry name" value="FAD-linked reductases, C-terminal domain"/>
    <property type="match status" value="1"/>
</dbReference>
<comment type="similarity">
    <text evidence="1">Belongs to the flavin monoamine oxidase family.</text>
</comment>
<dbReference type="EC" id="1.4.3.4" evidence="2"/>
<evidence type="ECO:0000256" key="1">
    <source>
        <dbReference type="ARBA" id="ARBA00005995"/>
    </source>
</evidence>
<dbReference type="GO" id="GO:0097621">
    <property type="term" value="F:monoamine oxidase activity"/>
    <property type="evidence" value="ECO:0007669"/>
    <property type="project" value="UniProtKB-EC"/>
</dbReference>
<organism evidence="5 6">
    <name type="scientific">Fusarium longipes</name>
    <dbReference type="NCBI Taxonomy" id="694270"/>
    <lineage>
        <taxon>Eukaryota</taxon>
        <taxon>Fungi</taxon>
        <taxon>Dikarya</taxon>
        <taxon>Ascomycota</taxon>
        <taxon>Pezizomycotina</taxon>
        <taxon>Sordariomycetes</taxon>
        <taxon>Hypocreomycetidae</taxon>
        <taxon>Hypocreales</taxon>
        <taxon>Nectriaceae</taxon>
        <taxon>Fusarium</taxon>
    </lineage>
</organism>
<evidence type="ECO:0000259" key="4">
    <source>
        <dbReference type="Pfam" id="PF01593"/>
    </source>
</evidence>
<dbReference type="Proteomes" id="UP000266234">
    <property type="component" value="Unassembled WGS sequence"/>
</dbReference>
<dbReference type="InterPro" id="IPR050703">
    <property type="entry name" value="Flavin_MAO"/>
</dbReference>
<comment type="caution">
    <text evidence="5">The sequence shown here is derived from an EMBL/GenBank/DDBJ whole genome shotgun (WGS) entry which is preliminary data.</text>
</comment>
<feature type="domain" description="Amine oxidase" evidence="4">
    <location>
        <begin position="7"/>
        <end position="173"/>
    </location>
</feature>
<evidence type="ECO:0000256" key="3">
    <source>
        <dbReference type="ARBA" id="ARBA00048448"/>
    </source>
</evidence>
<dbReference type="AlphaFoldDB" id="A0A395SS08"/>
<evidence type="ECO:0000256" key="2">
    <source>
        <dbReference type="ARBA" id="ARBA00012804"/>
    </source>
</evidence>
<dbReference type="STRING" id="694270.A0A395SS08"/>
<gene>
    <name evidence="5" type="ORF">FLONG3_6001</name>
</gene>
<dbReference type="Gene3D" id="3.50.50.60">
    <property type="entry name" value="FAD/NAD(P)-binding domain"/>
    <property type="match status" value="1"/>
</dbReference>
<comment type="catalytic activity">
    <reaction evidence="3">
        <text>a secondary aliphatic amine + O2 + H2O = a primary amine + an aldehyde + H2O2</text>
        <dbReference type="Rhea" id="RHEA:26414"/>
        <dbReference type="ChEBI" id="CHEBI:15377"/>
        <dbReference type="ChEBI" id="CHEBI:15379"/>
        <dbReference type="ChEBI" id="CHEBI:16240"/>
        <dbReference type="ChEBI" id="CHEBI:17478"/>
        <dbReference type="ChEBI" id="CHEBI:58855"/>
        <dbReference type="ChEBI" id="CHEBI:65296"/>
        <dbReference type="EC" id="1.4.3.4"/>
    </reaction>
</comment>
<dbReference type="EMBL" id="PXOG01000129">
    <property type="protein sequence ID" value="RGP74889.1"/>
    <property type="molecule type" value="Genomic_DNA"/>
</dbReference>
<keyword evidence="6" id="KW-1185">Reference proteome</keyword>
<dbReference type="OrthoDB" id="5046242at2759"/>